<dbReference type="RefSeq" id="WP_063273598.1">
    <property type="nucleotide sequence ID" value="NZ_LQMT02000010.1"/>
</dbReference>
<organism evidence="1 2">
    <name type="scientific">Amycolatopsis keratiniphila subsp. keratiniphila</name>
    <dbReference type="NCBI Taxonomy" id="227715"/>
    <lineage>
        <taxon>Bacteria</taxon>
        <taxon>Bacillati</taxon>
        <taxon>Actinomycetota</taxon>
        <taxon>Actinomycetes</taxon>
        <taxon>Pseudonocardiales</taxon>
        <taxon>Pseudonocardiaceae</taxon>
        <taxon>Amycolatopsis</taxon>
        <taxon>Amycolatopsis japonica group</taxon>
    </lineage>
</organism>
<accession>A0A1W2LZB0</accession>
<reference evidence="1 2" key="1">
    <citation type="submission" date="2016-12" db="EMBL/GenBank/DDBJ databases">
        <title>Amycolatopsis keratiniphila subsp. keratiniphila genome sequencing and assembly.</title>
        <authorList>
            <person name="Mayilraj S."/>
            <person name="Kaur N."/>
        </authorList>
    </citation>
    <scope>NUCLEOTIDE SEQUENCE [LARGE SCALE GENOMIC DNA]</scope>
    <source>
        <strain evidence="1 2">DSM 44409</strain>
    </source>
</reference>
<evidence type="ECO:0000313" key="1">
    <source>
        <dbReference type="EMBL" id="ONF72566.1"/>
    </source>
</evidence>
<sequence length="100" mass="10595">MTNPEIDLDLVAGQRHVSLMNDSVGQIQDGQQRLNSTTEAMMAMNSGRMNIAANDAYSLLGTNVTKVGADYTDTADGIHYGLQTHGSADAEAAAGFNYGR</sequence>
<dbReference type="Proteomes" id="UP000076660">
    <property type="component" value="Unassembled WGS sequence"/>
</dbReference>
<dbReference type="AlphaFoldDB" id="A0A1W2LZB0"/>
<dbReference type="OrthoDB" id="3637037at2"/>
<proteinExistence type="predicted"/>
<gene>
    <name evidence="1" type="ORF">AVR91_0210260</name>
</gene>
<comment type="caution">
    <text evidence="1">The sequence shown here is derived from an EMBL/GenBank/DDBJ whole genome shotgun (WGS) entry which is preliminary data.</text>
</comment>
<dbReference type="EMBL" id="LQMT02000010">
    <property type="protein sequence ID" value="ONF72566.1"/>
    <property type="molecule type" value="Genomic_DNA"/>
</dbReference>
<name>A0A1W2LZB0_9PSEU</name>
<evidence type="ECO:0000313" key="2">
    <source>
        <dbReference type="Proteomes" id="UP000076660"/>
    </source>
</evidence>
<protein>
    <submittedName>
        <fullName evidence="1">Uncharacterized protein</fullName>
    </submittedName>
</protein>